<comment type="subcellular location">
    <subcellularLocation>
        <location evidence="1">Membrane</location>
        <topology evidence="1">Multi-pass membrane protein</topology>
    </subcellularLocation>
</comment>
<dbReference type="AlphaFoldDB" id="A0A1H7GXF6"/>
<keyword evidence="5 6" id="KW-0472">Membrane</keyword>
<evidence type="ECO:0000256" key="6">
    <source>
        <dbReference type="SAM" id="Phobius"/>
    </source>
</evidence>
<accession>A0A1H7GXF6</accession>
<keyword evidence="3 6" id="KW-0812">Transmembrane</keyword>
<protein>
    <submittedName>
        <fullName evidence="8">Permease of the drug/metabolite transporter (DMT) superfamily</fullName>
    </submittedName>
</protein>
<feature type="transmembrane region" description="Helical" evidence="6">
    <location>
        <begin position="97"/>
        <end position="115"/>
    </location>
</feature>
<dbReference type="InterPro" id="IPR000620">
    <property type="entry name" value="EamA_dom"/>
</dbReference>
<proteinExistence type="inferred from homology"/>
<dbReference type="Proteomes" id="UP000199283">
    <property type="component" value="Unassembled WGS sequence"/>
</dbReference>
<comment type="similarity">
    <text evidence="2">Belongs to the drug/metabolite transporter (DMT) superfamily. 10 TMS drug/metabolite exporter (DME) (TC 2.A.7.3) family.</text>
</comment>
<evidence type="ECO:0000313" key="8">
    <source>
        <dbReference type="EMBL" id="SEK42718.1"/>
    </source>
</evidence>
<dbReference type="SUPFAM" id="SSF103481">
    <property type="entry name" value="Multidrug resistance efflux transporter EmrE"/>
    <property type="match status" value="2"/>
</dbReference>
<evidence type="ECO:0000256" key="5">
    <source>
        <dbReference type="ARBA" id="ARBA00023136"/>
    </source>
</evidence>
<evidence type="ECO:0000313" key="9">
    <source>
        <dbReference type="Proteomes" id="UP000199283"/>
    </source>
</evidence>
<evidence type="ECO:0000256" key="4">
    <source>
        <dbReference type="ARBA" id="ARBA00022989"/>
    </source>
</evidence>
<evidence type="ECO:0000259" key="7">
    <source>
        <dbReference type="Pfam" id="PF00892"/>
    </source>
</evidence>
<feature type="transmembrane region" description="Helical" evidence="6">
    <location>
        <begin position="35"/>
        <end position="57"/>
    </location>
</feature>
<gene>
    <name evidence="8" type="ORF">SAMN04488526_0548</name>
</gene>
<feature type="transmembrane region" description="Helical" evidence="6">
    <location>
        <begin position="69"/>
        <end position="91"/>
    </location>
</feature>
<feature type="transmembrane region" description="Helical" evidence="6">
    <location>
        <begin position="211"/>
        <end position="230"/>
    </location>
</feature>
<dbReference type="EMBL" id="FNZQ01000001">
    <property type="protein sequence ID" value="SEK42718.1"/>
    <property type="molecule type" value="Genomic_DNA"/>
</dbReference>
<keyword evidence="9" id="KW-1185">Reference proteome</keyword>
<sequence>MPDKSSPLPGILLSLAAFGLFSTHDIAVKMLGSDYAVFQIVFFSVLLSFPLVIFMLLRDNENGTLIPRHPWWTALRTVSAVITGFCAFYAFSVLPLAQVYAIIFASPLLITILAIPVLGEKVGLHRGAAVVAGLIGVMVVLRPSDLNLGLGHAAALTAAFTGALASVIVRKIGRDERSAVLLLYPMVANFAVMGMLMPFVYRPMPLGDLGLWAMMAALAFLASLALIQAYRRADAVLVAPMQYSQILWAALYGWVFFDETIDRGTAIGAGIIIASGLYIVLREGRGRSRNAPVLRTRSRAETGTTPRISPLLSAKDRAVPQDET</sequence>
<dbReference type="PANTHER" id="PTHR22911">
    <property type="entry name" value="ACYL-MALONYL CONDENSING ENZYME-RELATED"/>
    <property type="match status" value="1"/>
</dbReference>
<dbReference type="RefSeq" id="WP_424337865.1">
    <property type="nucleotide sequence ID" value="NZ_FNZQ01000001.1"/>
</dbReference>
<feature type="transmembrane region" description="Helical" evidence="6">
    <location>
        <begin position="181"/>
        <end position="199"/>
    </location>
</feature>
<dbReference type="Pfam" id="PF00892">
    <property type="entry name" value="EamA"/>
    <property type="match status" value="2"/>
</dbReference>
<reference evidence="8 9" key="1">
    <citation type="submission" date="2016-10" db="EMBL/GenBank/DDBJ databases">
        <authorList>
            <person name="de Groot N.N."/>
        </authorList>
    </citation>
    <scope>NUCLEOTIDE SEQUENCE [LARGE SCALE GENOMIC DNA]</scope>
    <source>
        <strain evidence="8 9">DSM 14858</strain>
    </source>
</reference>
<dbReference type="Gene3D" id="1.10.3730.20">
    <property type="match status" value="2"/>
</dbReference>
<evidence type="ECO:0000256" key="2">
    <source>
        <dbReference type="ARBA" id="ARBA00009853"/>
    </source>
</evidence>
<feature type="transmembrane region" description="Helical" evidence="6">
    <location>
        <begin position="263"/>
        <end position="281"/>
    </location>
</feature>
<dbReference type="InterPro" id="IPR037185">
    <property type="entry name" value="EmrE-like"/>
</dbReference>
<dbReference type="GO" id="GO:0016020">
    <property type="term" value="C:membrane"/>
    <property type="evidence" value="ECO:0007669"/>
    <property type="project" value="UniProtKB-SubCell"/>
</dbReference>
<keyword evidence="4 6" id="KW-1133">Transmembrane helix</keyword>
<feature type="transmembrane region" description="Helical" evidence="6">
    <location>
        <begin position="150"/>
        <end position="169"/>
    </location>
</feature>
<dbReference type="STRING" id="188906.SAMN04488526_0548"/>
<feature type="transmembrane region" description="Helical" evidence="6">
    <location>
        <begin position="237"/>
        <end position="257"/>
    </location>
</feature>
<organism evidence="8 9">
    <name type="scientific">Jannaschia helgolandensis</name>
    <dbReference type="NCBI Taxonomy" id="188906"/>
    <lineage>
        <taxon>Bacteria</taxon>
        <taxon>Pseudomonadati</taxon>
        <taxon>Pseudomonadota</taxon>
        <taxon>Alphaproteobacteria</taxon>
        <taxon>Rhodobacterales</taxon>
        <taxon>Roseobacteraceae</taxon>
        <taxon>Jannaschia</taxon>
    </lineage>
</organism>
<feature type="domain" description="EamA" evidence="7">
    <location>
        <begin position="9"/>
        <end position="141"/>
    </location>
</feature>
<name>A0A1H7GXF6_9RHOB</name>
<evidence type="ECO:0000256" key="3">
    <source>
        <dbReference type="ARBA" id="ARBA00022692"/>
    </source>
</evidence>
<evidence type="ECO:0000256" key="1">
    <source>
        <dbReference type="ARBA" id="ARBA00004141"/>
    </source>
</evidence>
<dbReference type="PANTHER" id="PTHR22911:SF6">
    <property type="entry name" value="SOLUTE CARRIER FAMILY 35 MEMBER G1"/>
    <property type="match status" value="1"/>
</dbReference>
<feature type="domain" description="EamA" evidence="7">
    <location>
        <begin position="150"/>
        <end position="279"/>
    </location>
</feature>